<sequence>MEEELLQKPLAFSASPNLVHASARISFQSEDGVLLNVEIFADEETKDSPILLAVHGVCESIETLGIQAIVAGARQRHVRVACLELSGHGLSSGKRCVCSSFEKILDHVLQFVKFAVPKMRNNDEVPYFLTGSSLGGSLCAYASQHISTNVADYPNHFNGVALLAPAVGVDAAVVPPSPVVQCLRLMSCIAPSAQTPFTPYEDSTHYNCPENTNRNFSGHWPLATSKMLLDVTSNTIPNDIMEGKLSLENVGAVVVIVGEKDNVVPLEAVEKFYNGVNATKKELVRIKNAGHDLMFRNSSSDVAVQKIFDMITSNT</sequence>
<dbReference type="EMBL" id="BLLK01000062">
    <property type="protein sequence ID" value="GFH59134.1"/>
    <property type="molecule type" value="Genomic_DNA"/>
</dbReference>
<keyword evidence="3" id="KW-1185">Reference proteome</keyword>
<reference evidence="2 3" key="1">
    <citation type="journal article" date="2021" name="Sci. Rep.">
        <title>The genome of the diatom Chaetoceros tenuissimus carries an ancient integrated fragment of an extant virus.</title>
        <authorList>
            <person name="Hongo Y."/>
            <person name="Kimura K."/>
            <person name="Takaki Y."/>
            <person name="Yoshida Y."/>
            <person name="Baba S."/>
            <person name="Kobayashi G."/>
            <person name="Nagasaki K."/>
            <person name="Hano T."/>
            <person name="Tomaru Y."/>
        </authorList>
    </citation>
    <scope>NUCLEOTIDE SEQUENCE [LARGE SCALE GENOMIC DNA]</scope>
    <source>
        <strain evidence="2 3">NIES-3715</strain>
    </source>
</reference>
<dbReference type="InterPro" id="IPR051044">
    <property type="entry name" value="MAG_DAG_Lipase"/>
</dbReference>
<evidence type="ECO:0000313" key="3">
    <source>
        <dbReference type="Proteomes" id="UP001054902"/>
    </source>
</evidence>
<comment type="caution">
    <text evidence="2">The sequence shown here is derived from an EMBL/GenBank/DDBJ whole genome shotgun (WGS) entry which is preliminary data.</text>
</comment>
<dbReference type="InterPro" id="IPR022742">
    <property type="entry name" value="Hydrolase_4"/>
</dbReference>
<evidence type="ECO:0000313" key="2">
    <source>
        <dbReference type="EMBL" id="GFH59134.1"/>
    </source>
</evidence>
<organism evidence="2 3">
    <name type="scientific">Chaetoceros tenuissimus</name>
    <dbReference type="NCBI Taxonomy" id="426638"/>
    <lineage>
        <taxon>Eukaryota</taxon>
        <taxon>Sar</taxon>
        <taxon>Stramenopiles</taxon>
        <taxon>Ochrophyta</taxon>
        <taxon>Bacillariophyta</taxon>
        <taxon>Coscinodiscophyceae</taxon>
        <taxon>Chaetocerotophycidae</taxon>
        <taxon>Chaetocerotales</taxon>
        <taxon>Chaetocerotaceae</taxon>
        <taxon>Chaetoceros</taxon>
    </lineage>
</organism>
<dbReference type="PRINTS" id="PR00111">
    <property type="entry name" value="ABHYDROLASE"/>
</dbReference>
<evidence type="ECO:0000259" key="1">
    <source>
        <dbReference type="Pfam" id="PF12146"/>
    </source>
</evidence>
<accession>A0AAD3HDE7</accession>
<dbReference type="Pfam" id="PF12146">
    <property type="entry name" value="Hydrolase_4"/>
    <property type="match status" value="1"/>
</dbReference>
<feature type="domain" description="Serine aminopeptidase S33" evidence="1">
    <location>
        <begin position="50"/>
        <end position="295"/>
    </location>
</feature>
<dbReference type="InterPro" id="IPR000073">
    <property type="entry name" value="AB_hydrolase_1"/>
</dbReference>
<gene>
    <name evidence="2" type="ORF">CTEN210_15610</name>
</gene>
<proteinExistence type="predicted"/>
<dbReference type="Proteomes" id="UP001054902">
    <property type="component" value="Unassembled WGS sequence"/>
</dbReference>
<dbReference type="AlphaFoldDB" id="A0AAD3HDE7"/>
<dbReference type="SUPFAM" id="SSF53474">
    <property type="entry name" value="alpha/beta-Hydrolases"/>
    <property type="match status" value="1"/>
</dbReference>
<dbReference type="PANTHER" id="PTHR11614">
    <property type="entry name" value="PHOSPHOLIPASE-RELATED"/>
    <property type="match status" value="1"/>
</dbReference>
<dbReference type="Gene3D" id="3.40.50.1820">
    <property type="entry name" value="alpha/beta hydrolase"/>
    <property type="match status" value="1"/>
</dbReference>
<name>A0AAD3HDE7_9STRA</name>
<protein>
    <recommendedName>
        <fullName evidence="1">Serine aminopeptidase S33 domain-containing protein</fullName>
    </recommendedName>
</protein>
<dbReference type="InterPro" id="IPR029058">
    <property type="entry name" value="AB_hydrolase_fold"/>
</dbReference>